<comment type="function">
    <text evidence="6">Acts as a component of the CCR4-NOT core complex, which in the nucleus seems to be a general transcription factor, and in the cytoplasm the major mRNA deadenylase involved in mRNA turnover. The NOT protein subcomplex negatively regulates the basal and activated transcription of many genes. Preferentially affects TC-type TATA element-dependent transcription. Could directly or indirectly inhibit component(s) of the general transcription machinery.</text>
</comment>
<dbReference type="InterPro" id="IPR032194">
    <property type="entry name" value="CNOT1_HEAT"/>
</dbReference>
<dbReference type="InterPro" id="IPR032193">
    <property type="entry name" value="CNOT1_TTP_bind"/>
</dbReference>
<dbReference type="GeneID" id="96003418"/>
<feature type="compositionally biased region" description="Low complexity" evidence="8">
    <location>
        <begin position="174"/>
        <end position="190"/>
    </location>
</feature>
<accession>A0AB34KVT1</accession>
<evidence type="ECO:0000259" key="12">
    <source>
        <dbReference type="Pfam" id="PF16417"/>
    </source>
</evidence>
<keyword evidence="3" id="KW-0805">Transcription regulation</keyword>
<dbReference type="CDD" id="cd20710">
    <property type="entry name" value="NOT1_connector"/>
    <property type="match status" value="1"/>
</dbReference>
<feature type="domain" description="CCR4-Not complex component Not1 C-terminal" evidence="9">
    <location>
        <begin position="1942"/>
        <end position="2291"/>
    </location>
</feature>
<feature type="compositionally biased region" description="Low complexity" evidence="8">
    <location>
        <begin position="65"/>
        <end position="81"/>
    </location>
</feature>
<evidence type="ECO:0000259" key="11">
    <source>
        <dbReference type="Pfam" id="PF16415"/>
    </source>
</evidence>
<evidence type="ECO:0000313" key="16">
    <source>
        <dbReference type="Proteomes" id="UP000803884"/>
    </source>
</evidence>
<evidence type="ECO:0000256" key="2">
    <source>
        <dbReference type="ARBA" id="ARBA00022491"/>
    </source>
</evidence>
<evidence type="ECO:0000256" key="6">
    <source>
        <dbReference type="ARBA" id="ARBA00059181"/>
    </source>
</evidence>
<evidence type="ECO:0000259" key="9">
    <source>
        <dbReference type="Pfam" id="PF04054"/>
    </source>
</evidence>
<evidence type="ECO:0000256" key="5">
    <source>
        <dbReference type="ARBA" id="ARBA00023242"/>
    </source>
</evidence>
<dbReference type="Pfam" id="PF12842">
    <property type="entry name" value="DUF3819"/>
    <property type="match status" value="1"/>
</dbReference>
<dbReference type="InterPro" id="IPR038535">
    <property type="entry name" value="CNOT1_TTP_bind_sf"/>
</dbReference>
<feature type="domain" description="CCR4-NOT transcription complex subunit 1 TTP binding" evidence="12">
    <location>
        <begin position="845"/>
        <end position="992"/>
    </location>
</feature>
<feature type="region of interest" description="Disordered" evidence="8">
    <location>
        <begin position="174"/>
        <end position="193"/>
    </location>
</feature>
<dbReference type="GO" id="GO:0000932">
    <property type="term" value="C:P-body"/>
    <property type="evidence" value="ECO:0007669"/>
    <property type="project" value="TreeGrafter"/>
</dbReference>
<keyword evidence="16" id="KW-1185">Reference proteome</keyword>
<evidence type="ECO:0000256" key="8">
    <source>
        <dbReference type="SAM" id="MobiDB-lite"/>
    </source>
</evidence>
<feature type="domain" description="CCR4-NOT transcription complex subunit 1 HEAT repeat" evidence="13">
    <location>
        <begin position="661"/>
        <end position="804"/>
    </location>
</feature>
<dbReference type="Gene3D" id="1.25.40.180">
    <property type="match status" value="1"/>
</dbReference>
<dbReference type="Pfam" id="PF25097">
    <property type="entry name" value="ARM_Cnot1"/>
    <property type="match status" value="1"/>
</dbReference>
<keyword evidence="4" id="KW-0804">Transcription</keyword>
<feature type="domain" description="CCR4-NOT transcription complex subunit 1 CAF1-binding" evidence="11">
    <location>
        <begin position="1052"/>
        <end position="1273"/>
    </location>
</feature>
<gene>
    <name evidence="15" type="ORF">WHR41_01974</name>
</gene>
<dbReference type="Pfam" id="PF16415">
    <property type="entry name" value="CNOT1_CAF1_bind"/>
    <property type="match status" value="1"/>
</dbReference>
<feature type="region of interest" description="Disordered" evidence="8">
    <location>
        <begin position="1"/>
        <end position="146"/>
    </location>
</feature>
<dbReference type="Pfam" id="PF16418">
    <property type="entry name" value="CNOT1_HEAT"/>
    <property type="match status" value="1"/>
</dbReference>
<dbReference type="InterPro" id="IPR007196">
    <property type="entry name" value="CCR4-Not_Not1_C"/>
</dbReference>
<proteinExistence type="predicted"/>
<dbReference type="FunFam" id="1.25.40.180:FF:000012">
    <property type="entry name" value="Ccr4-Not transcription complex subunit"/>
    <property type="match status" value="1"/>
</dbReference>
<reference evidence="15 16" key="1">
    <citation type="journal article" date="2020" name="Microbiol. Resour. Announc.">
        <title>Draft Genome Sequence of a Cladosporium Species Isolated from the Mesophotic Ascidian Didemnum maculosum.</title>
        <authorList>
            <person name="Gioti A."/>
            <person name="Siaperas R."/>
            <person name="Nikolaivits E."/>
            <person name="Le Goff G."/>
            <person name="Ouazzani J."/>
            <person name="Kotoulas G."/>
            <person name="Topakas E."/>
        </authorList>
    </citation>
    <scope>NUCLEOTIDE SEQUENCE [LARGE SCALE GENOMIC DNA]</scope>
    <source>
        <strain evidence="15 16">TM138-S3</strain>
    </source>
</reference>
<evidence type="ECO:0000259" key="13">
    <source>
        <dbReference type="Pfam" id="PF16418"/>
    </source>
</evidence>
<dbReference type="RefSeq" id="XP_069232239.1">
    <property type="nucleotide sequence ID" value="XM_069370580.1"/>
</dbReference>
<dbReference type="InterPro" id="IPR040398">
    <property type="entry name" value="Not1"/>
</dbReference>
<comment type="subcellular location">
    <subcellularLocation>
        <location evidence="1">Nucleus</location>
    </subcellularLocation>
</comment>
<dbReference type="Pfam" id="PF16417">
    <property type="entry name" value="CNOT1_TTP_bind"/>
    <property type="match status" value="1"/>
</dbReference>
<feature type="domain" description="CCR4-NOT transcription complex subunit 1-like NOT1 connector" evidence="14">
    <location>
        <begin position="1620"/>
        <end position="1773"/>
    </location>
</feature>
<feature type="compositionally biased region" description="Low complexity" evidence="8">
    <location>
        <begin position="10"/>
        <end position="37"/>
    </location>
</feature>
<feature type="compositionally biased region" description="Low complexity" evidence="8">
    <location>
        <begin position="132"/>
        <end position="145"/>
    </location>
</feature>
<dbReference type="EMBL" id="JAAQHG020000005">
    <property type="protein sequence ID" value="KAL1589134.1"/>
    <property type="molecule type" value="Genomic_DNA"/>
</dbReference>
<feature type="compositionally biased region" description="Low complexity" evidence="8">
    <location>
        <begin position="97"/>
        <end position="107"/>
    </location>
</feature>
<dbReference type="PANTHER" id="PTHR13162:SF8">
    <property type="entry name" value="CCR4-NOT TRANSCRIPTION COMPLEX SUBUNIT 1"/>
    <property type="match status" value="1"/>
</dbReference>
<keyword evidence="2" id="KW-0678">Repressor</keyword>
<evidence type="ECO:0000259" key="14">
    <source>
        <dbReference type="Pfam" id="PF25097"/>
    </source>
</evidence>
<dbReference type="GO" id="GO:0005634">
    <property type="term" value="C:nucleus"/>
    <property type="evidence" value="ECO:0007669"/>
    <property type="project" value="UniProtKB-SubCell"/>
</dbReference>
<evidence type="ECO:0000259" key="10">
    <source>
        <dbReference type="Pfam" id="PF12842"/>
    </source>
</evidence>
<evidence type="ECO:0000256" key="4">
    <source>
        <dbReference type="ARBA" id="ARBA00023163"/>
    </source>
</evidence>
<comment type="caution">
    <text evidence="15">The sequence shown here is derived from an EMBL/GenBank/DDBJ whole genome shotgun (WGS) entry which is preliminary data.</text>
</comment>
<dbReference type="InterPro" id="IPR032191">
    <property type="entry name" value="CNOT1_CAF1_bind"/>
</dbReference>
<evidence type="ECO:0000256" key="3">
    <source>
        <dbReference type="ARBA" id="ARBA00023015"/>
    </source>
</evidence>
<evidence type="ECO:0000256" key="1">
    <source>
        <dbReference type="ARBA" id="ARBA00004123"/>
    </source>
</evidence>
<feature type="domain" description="CCR4-NOT transcription complex subunit 1" evidence="10">
    <location>
        <begin position="1334"/>
        <end position="1475"/>
    </location>
</feature>
<dbReference type="GO" id="GO:0030015">
    <property type="term" value="C:CCR4-NOT core complex"/>
    <property type="evidence" value="ECO:0007669"/>
    <property type="project" value="InterPro"/>
</dbReference>
<dbReference type="GO" id="GO:0017148">
    <property type="term" value="P:negative regulation of translation"/>
    <property type="evidence" value="ECO:0007669"/>
    <property type="project" value="InterPro"/>
</dbReference>
<dbReference type="Gene3D" id="1.25.40.840">
    <property type="entry name" value="CCR4-NOT transcription complex subunit 1 TTP binding domain"/>
    <property type="match status" value="1"/>
</dbReference>
<feature type="compositionally biased region" description="Polar residues" evidence="8">
    <location>
        <begin position="55"/>
        <end position="64"/>
    </location>
</feature>
<dbReference type="Gene3D" id="1.25.40.790">
    <property type="match status" value="1"/>
</dbReference>
<dbReference type="PANTHER" id="PTHR13162">
    <property type="entry name" value="CCR4-NOT TRANSCRIPTION COMPLEX"/>
    <property type="match status" value="1"/>
</dbReference>
<dbReference type="Gene3D" id="1.25.40.800">
    <property type="match status" value="1"/>
</dbReference>
<name>A0AB34KVT1_9PEZI</name>
<dbReference type="GO" id="GO:0000289">
    <property type="term" value="P:nuclear-transcribed mRNA poly(A) tail shortening"/>
    <property type="evidence" value="ECO:0007669"/>
    <property type="project" value="UniProtKB-ARBA"/>
</dbReference>
<evidence type="ECO:0000313" key="15">
    <source>
        <dbReference type="EMBL" id="KAL1589134.1"/>
    </source>
</evidence>
<dbReference type="Pfam" id="PF04054">
    <property type="entry name" value="Not1"/>
    <property type="match status" value="1"/>
</dbReference>
<dbReference type="GO" id="GO:0060090">
    <property type="term" value="F:molecular adaptor activity"/>
    <property type="evidence" value="ECO:0007669"/>
    <property type="project" value="TreeGrafter"/>
</dbReference>
<dbReference type="InterPro" id="IPR055454">
    <property type="entry name" value="CNOT1-like_NOT1_connector"/>
</dbReference>
<protein>
    <recommendedName>
        <fullName evidence="7">General negative regulator of transcription subunit 1</fullName>
    </recommendedName>
</protein>
<dbReference type="Proteomes" id="UP000803884">
    <property type="component" value="Unassembled WGS sequence"/>
</dbReference>
<evidence type="ECO:0000256" key="7">
    <source>
        <dbReference type="ARBA" id="ARBA00074459"/>
    </source>
</evidence>
<organism evidence="15 16">
    <name type="scientific">Cladosporium halotolerans</name>
    <dbReference type="NCBI Taxonomy" id="1052096"/>
    <lineage>
        <taxon>Eukaryota</taxon>
        <taxon>Fungi</taxon>
        <taxon>Dikarya</taxon>
        <taxon>Ascomycota</taxon>
        <taxon>Pezizomycotina</taxon>
        <taxon>Dothideomycetes</taxon>
        <taxon>Dothideomycetidae</taxon>
        <taxon>Cladosporiales</taxon>
        <taxon>Cladosporiaceae</taxon>
        <taxon>Cladosporium</taxon>
    </lineage>
</organism>
<sequence length="2308" mass="257909">MSGRPPPSSQDPSFDTSDSSSNHPSSSTARSTRSQQQPWQATAARQFTRRGLAPISTTSSGQPLPSSATSSPSRAAFSPTRPDSHQSANLIGRQVASRQSSSSSTHSFGGIPAPGQPQHHASAALHTGPRARTVTSSSTPRVTSPIASVSSLSQASAFGAGASRFARHSPSISLSSAASPVSSAGPHSASGTSGQLTSLVVTQLNILLSTIKDDGDSAKWQAQVEKIQRLVEDNGMEVFPQFFRRLLQNNASAIFPSSGRQDTATAGNYQLLVQEMQKITVEAQQASKIAEVLDTNEGDLFRDFDLYALMDHFRLDPIARVTLALACRRVSKADLRSKADNVFNSNFSNFLQVLALKQGAASQLNVSDEVIATIIDRMVQDPPRSWGEEQRENLKFATLGRYSELKQRPPPIVQSTITLMELLDSQDGRLARHVQRAGPRCTSSLEACKEVLAGVGTQDIAYRPIAMTLLLMAIAENGQAYDASVFVQALRQHRAGAKIDWADVVQGFDIPKLNVTKAQFLVLYRALLPLAREYSNFDIQGLWGGAWSIPETQLSFVVAFLSTTPEELDVSQIPNLRRAFLLEDFQDESESVRTFAEKAVKHPLVSMDATEALFTMIFQSQETYNGAQMLGIPETLINPNMTVFVCAAAAVPKPWGALQDQALKQLFFPFLLKQHENYDFVMHALWRNDKIWVAGRMVEFYQQENNLIGIIYEHAVEHGWLEALLTIQSSFVLELATYAHSKGTCDLDDFAQQHVSAMGIQPFARAIVDFVRSKMEGEAIVQRDRLQPASPQLQLKTAHKLLLMINDAIPEDDFVPLLRQALQVYPRLVNYGEDGRRDMIIAANGERGNSLPEEAGTQMEEQYKRMYGGDVDANDVIDQLKQLKTSENPADQDLFASMIHGLFDEYNCFGEYPNEALATTAVLFGGLIKYEVLFGFSMQVALYMVFEAVSIYGSEDSMWKFGMQAMLHFTDRLKDWPQLAERILHIPNLRNTQVVPAAEKVLAELRQENVSLNGDGANGITNGALDEEFPVDSPTPPFNSINIDAPIRPDIYETPDEEVSDKVIFVLNNMSKRNLEEKFKDLENALEDRHHQWFARYLVEELAKSQPNYQTLYLQLLDNFNQKYLWAEVLRETYISCAKMLNAQSTMDSPQERTSLKNLAGWLGSLTLARNQPILHRNISFKDLLLEANDTQRLIIAIPFTCKVLVHAAKSKIFQPPNPWLMELLGFLAELYHFMELKLNQKFEIEVLCKELNIDVNKLEPLDVIRSRPMLHENNMLQQYVPEGGPDGFGDMHLMGLSKRAASERFTPEAVIQALPDLGNMLQIPTAVGNVTQPQLRSIFVQAAQQAIYEIIAPVVERSVTIAAISTAELIQKDFAAESDVEKMRNGAHTMVKSLSGSLALVTCKEPLRMSIMNNIRILASNNLPGQLPEGQILMFVNDNIDTVCSLVEQAAEEHSLSESDAQLQQAVELRKQHNEQRPNEPFNNPPLTRWSQLIPAPFSQELGGLNRQQLAIYENFGRQARLAPSSQATPGVADATRQIGDVLNENYLPSMPTPAEVPAMPRATPQQQRMQMQVPGSQQQVNGFAEAQNIGQTIRGLLESLQQACRDASEDHISDIADTSAVRRIFEELIALIDGAVQREQLALAAGQETLMRVYTDSQKRLEIEVLVRLLWSLCKLSNNALRGVTSFLATLEDDKVFNTPVTVAMMTEHLMDVEQIDMLAAKAMRQRREVALPFLNDLIAEVILGDSPVNAFRSDFTQCYEALSQWLSEEPDNNLGRQIISKLQFPSDQPNGMPSPPGSDKQDQFEYIFEEWIHLQRKHAPERAQIAFVQQLHQKHILNGTDEASHFFRSCLEMSIAAFERASSMPFATIDNSHIQTDAFARLIAVMVAYQSSQSGDHAPPARFFNAIMRLILLVFQDQYYKRGERFPSRVYFRLFSALLCEMHAFREQVGAEVHKEILQTFGTAFYTIQPSIFEGFSFGWLTLITHRLFLPAMIQPQGRTSGGWETLLKLFGALFKFFTLASAEGEGSGTLREFYPGICRLMLMLHRDYPEFLIENHAVLNAMIPERISQLHNLINSAATHAVVAEQPDPFERGLKINRLEQVRQAPPVHTDHEKILKDAGIFQSVEKALNGSLDEVDAILAAFEQPNANIDALLVNVLILHVGVRAIATSTVFSAAAPAAKFLERILKDARPEVRFLLLCALTNQLRYVNGHTQYFSTALVHMFSIESEDVRQSLMNVFVNRLSMARPHPWGLLVTMLELIKNPAYDIWNFSWIKAHPQVENMLMTLVQHQERMPHNSPMRSAS</sequence>
<dbReference type="InterPro" id="IPR024557">
    <property type="entry name" value="CNOT1_dom_4"/>
</dbReference>
<keyword evidence="5" id="KW-0539">Nucleus</keyword>